<comment type="similarity">
    <text evidence="2">Belongs to the ABC transporter superfamily.</text>
</comment>
<evidence type="ECO:0000256" key="7">
    <source>
        <dbReference type="ARBA" id="ARBA00022967"/>
    </source>
</evidence>
<keyword evidence="4" id="KW-1003">Cell membrane</keyword>
<dbReference type="PROSITE" id="PS50893">
    <property type="entry name" value="ABC_TRANSPORTER_2"/>
    <property type="match status" value="1"/>
</dbReference>
<accession>A0A1X7N9L3</accession>
<keyword evidence="6 10" id="KW-0067">ATP-binding</keyword>
<dbReference type="FunFam" id="3.40.50.300:FF:000042">
    <property type="entry name" value="Maltose/maltodextrin ABC transporter, ATP-binding protein"/>
    <property type="match status" value="1"/>
</dbReference>
<keyword evidence="11" id="KW-1185">Reference proteome</keyword>
<dbReference type="InterPro" id="IPR003439">
    <property type="entry name" value="ABC_transporter-like_ATP-bd"/>
</dbReference>
<evidence type="ECO:0000256" key="3">
    <source>
        <dbReference type="ARBA" id="ARBA00022448"/>
    </source>
</evidence>
<dbReference type="InterPro" id="IPR015855">
    <property type="entry name" value="ABC_transpr_MalK-like"/>
</dbReference>
<dbReference type="PANTHER" id="PTHR43875:SF15">
    <property type="entry name" value="TREHALOSE IMPORT ATP-BINDING PROTEIN SUGC"/>
    <property type="match status" value="1"/>
</dbReference>
<proteinExistence type="inferred from homology"/>
<gene>
    <name evidence="10" type="ORF">SAMN02982922_1437</name>
</gene>
<comment type="subcellular location">
    <subcellularLocation>
        <location evidence="1">Cell inner membrane</location>
        <topology evidence="1">Peripheral membrane protein</topology>
    </subcellularLocation>
</comment>
<keyword evidence="8" id="KW-0472">Membrane</keyword>
<dbReference type="EMBL" id="FXBL01000004">
    <property type="protein sequence ID" value="SMH33722.1"/>
    <property type="molecule type" value="Genomic_DNA"/>
</dbReference>
<organism evidence="10 11">
    <name type="scientific">Mesorhizobium australicum</name>
    <dbReference type="NCBI Taxonomy" id="536018"/>
    <lineage>
        <taxon>Bacteria</taxon>
        <taxon>Pseudomonadati</taxon>
        <taxon>Pseudomonadota</taxon>
        <taxon>Alphaproteobacteria</taxon>
        <taxon>Hyphomicrobiales</taxon>
        <taxon>Phyllobacteriaceae</taxon>
        <taxon>Mesorhizobium</taxon>
    </lineage>
</organism>
<sequence length="372" mass="40734">MLPIALEERHPRNILMAHIRLDNVTKTFGAHTALRNLNLEIADGEFFVLLGETGAGKTTTLRIIAGLEKPTEGRVLIDGVDVADWGAAERDVALVLQQYSLYPRYTVKQNLEFPLKSKLRRVPDGEIAERVAKAAKTLRIEHLLERKTDRLSGGEMQRVSIGRAIVRKPRVFLMDEPLSALDAKLREALRTELKNIQMNLGQTFLFVTHDQIEAMSMGDKIGVLNNGALVQVGTPQEIYANPKNTFVARSVGSPPMNLVNGRLVAGRAVVAPGFELPAGATAAGAADRPLTFGIRPEDVQVEQGAPVTAKVHDVENHGVEKILTLRVGDNMLRATVPARTSLSIEDEVRFGWNPDKLTIFDQASGLSLKHAS</sequence>
<dbReference type="InterPro" id="IPR040582">
    <property type="entry name" value="OB_MalK-like"/>
</dbReference>
<evidence type="ECO:0000259" key="9">
    <source>
        <dbReference type="PROSITE" id="PS50893"/>
    </source>
</evidence>
<dbReference type="PANTHER" id="PTHR43875">
    <property type="entry name" value="MALTODEXTRIN IMPORT ATP-BINDING PROTEIN MSMX"/>
    <property type="match status" value="1"/>
</dbReference>
<evidence type="ECO:0000256" key="1">
    <source>
        <dbReference type="ARBA" id="ARBA00004417"/>
    </source>
</evidence>
<dbReference type="Gene3D" id="3.40.50.300">
    <property type="entry name" value="P-loop containing nucleotide triphosphate hydrolases"/>
    <property type="match status" value="1"/>
</dbReference>
<dbReference type="GO" id="GO:0016887">
    <property type="term" value="F:ATP hydrolysis activity"/>
    <property type="evidence" value="ECO:0007669"/>
    <property type="project" value="InterPro"/>
</dbReference>
<dbReference type="InterPro" id="IPR047641">
    <property type="entry name" value="ABC_transpr_MalK/UgpC-like"/>
</dbReference>
<evidence type="ECO:0000256" key="8">
    <source>
        <dbReference type="ARBA" id="ARBA00023136"/>
    </source>
</evidence>
<dbReference type="GO" id="GO:0005524">
    <property type="term" value="F:ATP binding"/>
    <property type="evidence" value="ECO:0007669"/>
    <property type="project" value="UniProtKB-KW"/>
</dbReference>
<dbReference type="SMART" id="SM00382">
    <property type="entry name" value="AAA"/>
    <property type="match status" value="1"/>
</dbReference>
<dbReference type="InterPro" id="IPR017871">
    <property type="entry name" value="ABC_transporter-like_CS"/>
</dbReference>
<dbReference type="InterPro" id="IPR027417">
    <property type="entry name" value="P-loop_NTPase"/>
</dbReference>
<evidence type="ECO:0000256" key="6">
    <source>
        <dbReference type="ARBA" id="ARBA00022840"/>
    </source>
</evidence>
<dbReference type="GO" id="GO:0055052">
    <property type="term" value="C:ATP-binding cassette (ABC) transporter complex, substrate-binding subunit-containing"/>
    <property type="evidence" value="ECO:0007669"/>
    <property type="project" value="TreeGrafter"/>
</dbReference>
<protein>
    <submittedName>
        <fullName evidence="10">Carbohydrate ABC transporter ATP-binding protein, CUT1 family</fullName>
    </submittedName>
</protein>
<evidence type="ECO:0000256" key="2">
    <source>
        <dbReference type="ARBA" id="ARBA00005417"/>
    </source>
</evidence>
<name>A0A1X7N9L3_9HYPH</name>
<keyword evidence="3" id="KW-0813">Transport</keyword>
<dbReference type="Pfam" id="PF17912">
    <property type="entry name" value="OB_MalK"/>
    <property type="match status" value="1"/>
</dbReference>
<dbReference type="Proteomes" id="UP000193083">
    <property type="component" value="Unassembled WGS sequence"/>
</dbReference>
<evidence type="ECO:0000313" key="11">
    <source>
        <dbReference type="Proteomes" id="UP000193083"/>
    </source>
</evidence>
<dbReference type="InterPro" id="IPR008995">
    <property type="entry name" value="Mo/tungstate-bd_C_term_dom"/>
</dbReference>
<dbReference type="GO" id="GO:0140359">
    <property type="term" value="F:ABC-type transporter activity"/>
    <property type="evidence" value="ECO:0007669"/>
    <property type="project" value="InterPro"/>
</dbReference>
<dbReference type="SUPFAM" id="SSF52540">
    <property type="entry name" value="P-loop containing nucleoside triphosphate hydrolases"/>
    <property type="match status" value="1"/>
</dbReference>
<dbReference type="AlphaFoldDB" id="A0A1X7N9L3"/>
<feature type="domain" description="ABC transporter" evidence="9">
    <location>
        <begin position="19"/>
        <end position="251"/>
    </location>
</feature>
<dbReference type="InterPro" id="IPR003593">
    <property type="entry name" value="AAA+_ATPase"/>
</dbReference>
<dbReference type="GO" id="GO:0008643">
    <property type="term" value="P:carbohydrate transport"/>
    <property type="evidence" value="ECO:0007669"/>
    <property type="project" value="InterPro"/>
</dbReference>
<dbReference type="InterPro" id="IPR012340">
    <property type="entry name" value="NA-bd_OB-fold"/>
</dbReference>
<dbReference type="Gene3D" id="2.40.50.100">
    <property type="match status" value="1"/>
</dbReference>
<dbReference type="Pfam" id="PF00005">
    <property type="entry name" value="ABC_tran"/>
    <property type="match status" value="1"/>
</dbReference>
<dbReference type="Gene3D" id="2.40.50.140">
    <property type="entry name" value="Nucleic acid-binding proteins"/>
    <property type="match status" value="1"/>
</dbReference>
<evidence type="ECO:0000256" key="5">
    <source>
        <dbReference type="ARBA" id="ARBA00022741"/>
    </source>
</evidence>
<dbReference type="SUPFAM" id="SSF50331">
    <property type="entry name" value="MOP-like"/>
    <property type="match status" value="1"/>
</dbReference>
<dbReference type="CDD" id="cd03301">
    <property type="entry name" value="ABC_MalK_N"/>
    <property type="match status" value="1"/>
</dbReference>
<evidence type="ECO:0000256" key="4">
    <source>
        <dbReference type="ARBA" id="ARBA00022475"/>
    </source>
</evidence>
<dbReference type="PROSITE" id="PS00211">
    <property type="entry name" value="ABC_TRANSPORTER_1"/>
    <property type="match status" value="1"/>
</dbReference>
<keyword evidence="5" id="KW-0547">Nucleotide-binding</keyword>
<reference evidence="11" key="1">
    <citation type="submission" date="2017-04" db="EMBL/GenBank/DDBJ databases">
        <authorList>
            <person name="Varghese N."/>
            <person name="Submissions S."/>
        </authorList>
    </citation>
    <scope>NUCLEOTIDE SEQUENCE [LARGE SCALE GENOMIC DNA]</scope>
    <source>
        <strain evidence="11">B5P</strain>
    </source>
</reference>
<evidence type="ECO:0000313" key="10">
    <source>
        <dbReference type="EMBL" id="SMH33722.1"/>
    </source>
</evidence>
<keyword evidence="7" id="KW-1278">Translocase</keyword>